<dbReference type="PANTHER" id="PTHR24346">
    <property type="entry name" value="MAP/MICROTUBULE AFFINITY-REGULATING KINASE"/>
    <property type="match status" value="1"/>
</dbReference>
<sequence length="469" mass="54271">MQKENLEDFKEVNQERISSSSLVESIIYDSNNKNVHSTNGFNYSSKLEVISPVITEAEKRVSFWNSCLGFKAKNRKGNKKPKYILPIKSLTKEDIRENKKDKELNQQFEGEKLYNSKRAFLKRVKLLKTLGEGTFGKVKLGKDSRSQKKVAVKFIKKEKVHGGKQWERIDREISILKLLDHPNIVKLYQILESKSEIVLIMEYVPGGELFDYIVERKFLKECEARRIFRQIIAAVDYCHINFIVHRDLKPENLLLDENLNIKLIDFGFSDRFHPYLLHTTFCGSPFYAAPEMVSGIEYCGPEVDLWSIGVILYTLLCGCLPFDGYDMKMLYTGITSGIFSEPMHVSSEGRDLIHRLLTTDSKHRATMDEVRKHIWVNQDYESLPRRYLPEVIPCIEKDEEVSKTVLEKMKNFGYVEEKIKTALKKIRFKACALPFSVSNTRCHFEAFNGPPSQKKLNNACSGDEQLVQH</sequence>
<comment type="caution">
    <text evidence="9">The sequence shown here is derived from an EMBL/GenBank/DDBJ whole genome shotgun (WGS) entry which is preliminary data.</text>
</comment>
<evidence type="ECO:0000259" key="8">
    <source>
        <dbReference type="PROSITE" id="PS50011"/>
    </source>
</evidence>
<evidence type="ECO:0000256" key="3">
    <source>
        <dbReference type="ARBA" id="ARBA00022741"/>
    </source>
</evidence>
<dbReference type="GO" id="GO:0004674">
    <property type="term" value="F:protein serine/threonine kinase activity"/>
    <property type="evidence" value="ECO:0007669"/>
    <property type="project" value="UniProtKB-KW"/>
</dbReference>
<protein>
    <recommendedName>
        <fullName evidence="8">Protein kinase domain-containing protein</fullName>
    </recommendedName>
</protein>
<dbReference type="GO" id="GO:0005524">
    <property type="term" value="F:ATP binding"/>
    <property type="evidence" value="ECO:0007669"/>
    <property type="project" value="UniProtKB-UniRule"/>
</dbReference>
<dbReference type="InterPro" id="IPR008271">
    <property type="entry name" value="Ser/Thr_kinase_AS"/>
</dbReference>
<dbReference type="InterPro" id="IPR017441">
    <property type="entry name" value="Protein_kinase_ATP_BS"/>
</dbReference>
<evidence type="ECO:0000256" key="7">
    <source>
        <dbReference type="RuleBase" id="RU000304"/>
    </source>
</evidence>
<evidence type="ECO:0000313" key="9">
    <source>
        <dbReference type="EMBL" id="KAJ3630015.1"/>
    </source>
</evidence>
<accession>A0AA38HND8</accession>
<dbReference type="GO" id="GO:0035556">
    <property type="term" value="P:intracellular signal transduction"/>
    <property type="evidence" value="ECO:0007669"/>
    <property type="project" value="TreeGrafter"/>
</dbReference>
<dbReference type="InterPro" id="IPR000719">
    <property type="entry name" value="Prot_kinase_dom"/>
</dbReference>
<evidence type="ECO:0000256" key="4">
    <source>
        <dbReference type="ARBA" id="ARBA00022777"/>
    </source>
</evidence>
<gene>
    <name evidence="9" type="ORF">Zmor_028507</name>
</gene>
<dbReference type="InterPro" id="IPR011009">
    <property type="entry name" value="Kinase-like_dom_sf"/>
</dbReference>
<keyword evidence="5 6" id="KW-0067">ATP-binding</keyword>
<comment type="similarity">
    <text evidence="7">Belongs to the protein kinase superfamily.</text>
</comment>
<evidence type="ECO:0000256" key="6">
    <source>
        <dbReference type="PROSITE-ProRule" id="PRU10141"/>
    </source>
</evidence>
<dbReference type="FunFam" id="1.10.510.10:FF:000571">
    <property type="entry name" value="Maternal embryonic leucine zipper kinase"/>
    <property type="match status" value="1"/>
</dbReference>
<dbReference type="FunFam" id="3.30.200.20:FF:000042">
    <property type="entry name" value="Aurora kinase A"/>
    <property type="match status" value="1"/>
</dbReference>
<evidence type="ECO:0000256" key="1">
    <source>
        <dbReference type="ARBA" id="ARBA00022527"/>
    </source>
</evidence>
<dbReference type="PANTHER" id="PTHR24346:SF82">
    <property type="entry name" value="KP78A-RELATED"/>
    <property type="match status" value="1"/>
</dbReference>
<dbReference type="Pfam" id="PF00069">
    <property type="entry name" value="Pkinase"/>
    <property type="match status" value="1"/>
</dbReference>
<evidence type="ECO:0000313" key="10">
    <source>
        <dbReference type="Proteomes" id="UP001168821"/>
    </source>
</evidence>
<dbReference type="CDD" id="cd14003">
    <property type="entry name" value="STKc_AMPK-like"/>
    <property type="match status" value="1"/>
</dbReference>
<dbReference type="Proteomes" id="UP001168821">
    <property type="component" value="Unassembled WGS sequence"/>
</dbReference>
<name>A0AA38HND8_9CUCU</name>
<feature type="domain" description="Protein kinase" evidence="8">
    <location>
        <begin position="124"/>
        <end position="376"/>
    </location>
</feature>
<proteinExistence type="inferred from homology"/>
<dbReference type="SUPFAM" id="SSF56112">
    <property type="entry name" value="Protein kinase-like (PK-like)"/>
    <property type="match status" value="1"/>
</dbReference>
<dbReference type="PROSITE" id="PS00108">
    <property type="entry name" value="PROTEIN_KINASE_ST"/>
    <property type="match status" value="1"/>
</dbReference>
<organism evidence="9 10">
    <name type="scientific">Zophobas morio</name>
    <dbReference type="NCBI Taxonomy" id="2755281"/>
    <lineage>
        <taxon>Eukaryota</taxon>
        <taxon>Metazoa</taxon>
        <taxon>Ecdysozoa</taxon>
        <taxon>Arthropoda</taxon>
        <taxon>Hexapoda</taxon>
        <taxon>Insecta</taxon>
        <taxon>Pterygota</taxon>
        <taxon>Neoptera</taxon>
        <taxon>Endopterygota</taxon>
        <taxon>Coleoptera</taxon>
        <taxon>Polyphaga</taxon>
        <taxon>Cucujiformia</taxon>
        <taxon>Tenebrionidae</taxon>
        <taxon>Zophobas</taxon>
    </lineage>
</organism>
<keyword evidence="4" id="KW-0418">Kinase</keyword>
<evidence type="ECO:0000256" key="2">
    <source>
        <dbReference type="ARBA" id="ARBA00022679"/>
    </source>
</evidence>
<keyword evidence="1 7" id="KW-0723">Serine/threonine-protein kinase</keyword>
<reference evidence="9" key="1">
    <citation type="journal article" date="2023" name="G3 (Bethesda)">
        <title>Whole genome assemblies of Zophobas morio and Tenebrio molitor.</title>
        <authorList>
            <person name="Kaur S."/>
            <person name="Stinson S.A."/>
            <person name="diCenzo G.C."/>
        </authorList>
    </citation>
    <scope>NUCLEOTIDE SEQUENCE</scope>
    <source>
        <strain evidence="9">QUZm001</strain>
    </source>
</reference>
<dbReference type="Gene3D" id="1.10.510.10">
    <property type="entry name" value="Transferase(Phosphotransferase) domain 1"/>
    <property type="match status" value="1"/>
</dbReference>
<dbReference type="PROSITE" id="PS50011">
    <property type="entry name" value="PROTEIN_KINASE_DOM"/>
    <property type="match status" value="1"/>
</dbReference>
<keyword evidence="3 6" id="KW-0547">Nucleotide-binding</keyword>
<evidence type="ECO:0000256" key="5">
    <source>
        <dbReference type="ARBA" id="ARBA00022840"/>
    </source>
</evidence>
<keyword evidence="10" id="KW-1185">Reference proteome</keyword>
<dbReference type="SMART" id="SM00220">
    <property type="entry name" value="S_TKc"/>
    <property type="match status" value="1"/>
</dbReference>
<feature type="binding site" evidence="6">
    <location>
        <position position="157"/>
    </location>
    <ligand>
        <name>ATP</name>
        <dbReference type="ChEBI" id="CHEBI:30616"/>
    </ligand>
</feature>
<dbReference type="EMBL" id="JALNTZ010000931">
    <property type="protein sequence ID" value="KAJ3630015.1"/>
    <property type="molecule type" value="Genomic_DNA"/>
</dbReference>
<dbReference type="GO" id="GO:0005737">
    <property type="term" value="C:cytoplasm"/>
    <property type="evidence" value="ECO:0007669"/>
    <property type="project" value="TreeGrafter"/>
</dbReference>
<dbReference type="AlphaFoldDB" id="A0AA38HND8"/>
<keyword evidence="2" id="KW-0808">Transferase</keyword>
<dbReference type="PROSITE" id="PS00107">
    <property type="entry name" value="PROTEIN_KINASE_ATP"/>
    <property type="match status" value="1"/>
</dbReference>